<evidence type="ECO:0000256" key="1">
    <source>
        <dbReference type="SAM" id="Phobius"/>
    </source>
</evidence>
<keyword evidence="1" id="KW-0812">Transmembrane</keyword>
<sequence length="119" mass="13977">MPGRHRLTLAPDNSKPKISVYPGTRFCIPGAFPLHHEDLFTNRWILAKQEPLYVRTNSLFTVIFFPLKVLLTLHFMCCLLFLHTAYHEDLSYQPLDIGQARTVIYPQQLIAYRDFFPRK</sequence>
<keyword evidence="1" id="KW-0472">Membrane</keyword>
<comment type="caution">
    <text evidence="2">The sequence shown here is derived from an EMBL/GenBank/DDBJ whole genome shotgun (WGS) entry which is preliminary data.</text>
</comment>
<proteinExistence type="predicted"/>
<reference evidence="2 3" key="1">
    <citation type="submission" date="2021-06" db="EMBL/GenBank/DDBJ databases">
        <title>Caerostris extrusa draft genome.</title>
        <authorList>
            <person name="Kono N."/>
            <person name="Arakawa K."/>
        </authorList>
    </citation>
    <scope>NUCLEOTIDE SEQUENCE [LARGE SCALE GENOMIC DNA]</scope>
</reference>
<feature type="transmembrane region" description="Helical" evidence="1">
    <location>
        <begin position="59"/>
        <end position="82"/>
    </location>
</feature>
<protein>
    <submittedName>
        <fullName evidence="2">Uncharacterized protein</fullName>
    </submittedName>
</protein>
<dbReference type="AlphaFoldDB" id="A0AAV4TEL2"/>
<dbReference type="EMBL" id="BPLR01011190">
    <property type="protein sequence ID" value="GIY44730.1"/>
    <property type="molecule type" value="Genomic_DNA"/>
</dbReference>
<accession>A0AAV4TEL2</accession>
<organism evidence="2 3">
    <name type="scientific">Caerostris extrusa</name>
    <name type="common">Bark spider</name>
    <name type="synonym">Caerostris bankana</name>
    <dbReference type="NCBI Taxonomy" id="172846"/>
    <lineage>
        <taxon>Eukaryota</taxon>
        <taxon>Metazoa</taxon>
        <taxon>Ecdysozoa</taxon>
        <taxon>Arthropoda</taxon>
        <taxon>Chelicerata</taxon>
        <taxon>Arachnida</taxon>
        <taxon>Araneae</taxon>
        <taxon>Araneomorphae</taxon>
        <taxon>Entelegynae</taxon>
        <taxon>Araneoidea</taxon>
        <taxon>Araneidae</taxon>
        <taxon>Caerostris</taxon>
    </lineage>
</organism>
<evidence type="ECO:0000313" key="3">
    <source>
        <dbReference type="Proteomes" id="UP001054945"/>
    </source>
</evidence>
<gene>
    <name evidence="2" type="ORF">CEXT_621721</name>
</gene>
<dbReference type="Proteomes" id="UP001054945">
    <property type="component" value="Unassembled WGS sequence"/>
</dbReference>
<keyword evidence="3" id="KW-1185">Reference proteome</keyword>
<evidence type="ECO:0000313" key="2">
    <source>
        <dbReference type="EMBL" id="GIY44730.1"/>
    </source>
</evidence>
<keyword evidence="1" id="KW-1133">Transmembrane helix</keyword>
<name>A0AAV4TEL2_CAEEX</name>